<proteinExistence type="predicted"/>
<evidence type="ECO:0000313" key="3">
    <source>
        <dbReference type="Proteomes" id="UP000191931"/>
    </source>
</evidence>
<protein>
    <submittedName>
        <fullName evidence="2">Uncharacterized protein</fullName>
    </submittedName>
</protein>
<evidence type="ECO:0000256" key="1">
    <source>
        <dbReference type="SAM" id="Phobius"/>
    </source>
</evidence>
<keyword evidence="1" id="KW-0812">Transmembrane</keyword>
<evidence type="ECO:0000313" key="2">
    <source>
        <dbReference type="EMBL" id="SLM32985.1"/>
    </source>
</evidence>
<keyword evidence="1" id="KW-0472">Membrane</keyword>
<accession>A0A1W1HKN8</accession>
<dbReference type="EMBL" id="FWEV01000329">
    <property type="protein sequence ID" value="SLM32985.1"/>
    <property type="molecule type" value="Genomic_DNA"/>
</dbReference>
<gene>
    <name evidence="2" type="ORF">MTBBW1_830057</name>
</gene>
<keyword evidence="3" id="KW-1185">Reference proteome</keyword>
<dbReference type="Proteomes" id="UP000191931">
    <property type="component" value="Unassembled WGS sequence"/>
</dbReference>
<sequence>MNAIKIPYMISFFGYLFFLIITIMNLNNPPYILCRETNPPNNIYYVRFDIKSANNRIVRSNLLMVPAEDEFRMEKFTLFVISGDADESAHGKTGMDIQTRAEHNAIKNLLERHGLESVKTQSGSVNGLAHSETVVSFEGAVKLPYKRTKSYFDKEKRVNTVTIEILFAPLVFPDKWEDMKVRHRIKTIFKNFMGWF</sequence>
<organism evidence="2 3">
    <name type="scientific">Desulfamplus magnetovallimortis</name>
    <dbReference type="NCBI Taxonomy" id="1246637"/>
    <lineage>
        <taxon>Bacteria</taxon>
        <taxon>Pseudomonadati</taxon>
        <taxon>Thermodesulfobacteriota</taxon>
        <taxon>Desulfobacteria</taxon>
        <taxon>Desulfobacterales</taxon>
        <taxon>Desulfobacteraceae</taxon>
        <taxon>Desulfamplus</taxon>
    </lineage>
</organism>
<reference evidence="2 3" key="1">
    <citation type="submission" date="2017-03" db="EMBL/GenBank/DDBJ databases">
        <authorList>
            <person name="Afonso C.L."/>
            <person name="Miller P.J."/>
            <person name="Scott M.A."/>
            <person name="Spackman E."/>
            <person name="Goraichik I."/>
            <person name="Dimitrov K.M."/>
            <person name="Suarez D.L."/>
            <person name="Swayne D.E."/>
        </authorList>
    </citation>
    <scope>NUCLEOTIDE SEQUENCE [LARGE SCALE GENOMIC DNA]</scope>
    <source>
        <strain evidence="2">PRJEB14757</strain>
    </source>
</reference>
<keyword evidence="1" id="KW-1133">Transmembrane helix</keyword>
<name>A0A1W1HKN8_9BACT</name>
<feature type="transmembrane region" description="Helical" evidence="1">
    <location>
        <begin position="6"/>
        <end position="26"/>
    </location>
</feature>
<dbReference type="AlphaFoldDB" id="A0A1W1HKN8"/>